<comment type="catalytic activity">
    <reaction evidence="19">
        <text>ATP + H2O = ADP + phosphate + H(+)</text>
        <dbReference type="Rhea" id="RHEA:13065"/>
        <dbReference type="ChEBI" id="CHEBI:15377"/>
        <dbReference type="ChEBI" id="CHEBI:15378"/>
        <dbReference type="ChEBI" id="CHEBI:30616"/>
        <dbReference type="ChEBI" id="CHEBI:43474"/>
        <dbReference type="ChEBI" id="CHEBI:456216"/>
        <dbReference type="EC" id="5.6.2.3"/>
    </reaction>
</comment>
<dbReference type="Pfam" id="PF06733">
    <property type="entry name" value="DEAD_2"/>
    <property type="match status" value="1"/>
</dbReference>
<dbReference type="PROSITE" id="PS51193">
    <property type="entry name" value="HELICASE_ATP_BIND_2"/>
    <property type="match status" value="1"/>
</dbReference>
<dbReference type="OrthoDB" id="267079at2759"/>
<dbReference type="RefSeq" id="XP_024330468.1">
    <property type="nucleotide sequence ID" value="XM_024475766.1"/>
</dbReference>
<dbReference type="GO" id="GO:0034085">
    <property type="term" value="P:establishment of sister chromatid cohesion"/>
    <property type="evidence" value="ECO:0007669"/>
    <property type="project" value="TreeGrafter"/>
</dbReference>
<keyword evidence="12" id="KW-0413">Isomerase</keyword>
<accession>A0A0F9WAW0</accession>
<keyword evidence="22" id="KW-1185">Reference proteome</keyword>
<evidence type="ECO:0000256" key="14">
    <source>
        <dbReference type="ARBA" id="ARBA00029709"/>
    </source>
</evidence>
<dbReference type="InterPro" id="IPR002464">
    <property type="entry name" value="DNA/RNA_helicase_DEAH_CS"/>
</dbReference>
<keyword evidence="6" id="KW-0547">Nucleotide-binding</keyword>
<dbReference type="InterPro" id="IPR014013">
    <property type="entry name" value="Helic_SF1/SF2_ATP-bd_DinG/Rad3"/>
</dbReference>
<evidence type="ECO:0000256" key="5">
    <source>
        <dbReference type="ARBA" id="ARBA00022723"/>
    </source>
</evidence>
<evidence type="ECO:0000256" key="2">
    <source>
        <dbReference type="ARBA" id="ARBA00008435"/>
    </source>
</evidence>
<dbReference type="InterPro" id="IPR006554">
    <property type="entry name" value="Helicase-like_DEXD_c2"/>
</dbReference>
<protein>
    <recommendedName>
        <fullName evidence="4">ATP-dependent DNA helicase CHL1</fullName>
        <ecNumber evidence="15">5.6.2.3</ecNumber>
    </recommendedName>
    <alternativeName>
        <fullName evidence="3">ATP-dependent DNA helicase chl1</fullName>
    </alternativeName>
    <alternativeName>
        <fullName evidence="14">Chromosome loss protein 1</fullName>
    </alternativeName>
    <alternativeName>
        <fullName evidence="16 17">DNA 5'-3' helicase CHL1</fullName>
    </alternativeName>
</protein>
<dbReference type="GO" id="GO:0006139">
    <property type="term" value="P:nucleobase-containing compound metabolic process"/>
    <property type="evidence" value="ECO:0007669"/>
    <property type="project" value="InterPro"/>
</dbReference>
<dbReference type="GO" id="GO:0003677">
    <property type="term" value="F:DNA binding"/>
    <property type="evidence" value="ECO:0007669"/>
    <property type="project" value="InterPro"/>
</dbReference>
<reference evidence="21 22" key="1">
    <citation type="journal article" date="2015" name="Environ. Microbiol.">
        <title>Genome analyses suggest the presence of polyploidy and recent human-driven expansions in eight global populations of the honeybee pathogen Nosema ceranae.</title>
        <authorList>
            <person name="Pelin A."/>
            <person name="Selman M."/>
            <person name="Aris-Brosou S."/>
            <person name="Farinelli L."/>
            <person name="Corradi N."/>
        </authorList>
    </citation>
    <scope>NUCLEOTIDE SEQUENCE [LARGE SCALE GENOMIC DNA]</scope>
    <source>
        <strain evidence="21 22">PA08 1199</strain>
    </source>
</reference>
<dbReference type="EMBL" id="JPQZ01000049">
    <property type="protein sequence ID" value="KKO74726.1"/>
    <property type="molecule type" value="Genomic_DNA"/>
</dbReference>
<name>A0A0F9WAW0_9MICR</name>
<dbReference type="Proteomes" id="UP000034350">
    <property type="component" value="Unassembled WGS sequence"/>
</dbReference>
<keyword evidence="11" id="KW-0411">Iron-sulfur</keyword>
<evidence type="ECO:0000313" key="22">
    <source>
        <dbReference type="Proteomes" id="UP000034350"/>
    </source>
</evidence>
<comment type="similarity">
    <text evidence="2">Belongs to the DEAD box helicase family. DEAH subfamily. DDX11/CHL1 sub-subfamily.</text>
</comment>
<dbReference type="Pfam" id="PF13307">
    <property type="entry name" value="Helicase_C_2"/>
    <property type="match status" value="1"/>
</dbReference>
<evidence type="ECO:0000256" key="10">
    <source>
        <dbReference type="ARBA" id="ARBA00023004"/>
    </source>
</evidence>
<evidence type="ECO:0000259" key="20">
    <source>
        <dbReference type="PROSITE" id="PS51193"/>
    </source>
</evidence>
<dbReference type="GO" id="GO:0016818">
    <property type="term" value="F:hydrolase activity, acting on acid anhydrides, in phosphorus-containing anhydrides"/>
    <property type="evidence" value="ECO:0007669"/>
    <property type="project" value="InterPro"/>
</dbReference>
<dbReference type="GO" id="GO:0043139">
    <property type="term" value="F:5'-3' DNA helicase activity"/>
    <property type="evidence" value="ECO:0007669"/>
    <property type="project" value="UniProtKB-EC"/>
</dbReference>
<comment type="function">
    <text evidence="18">ATP-dependent DNA helicase important for chromosome transmission and normal cell cycle progression in G(2)/M. May have a role in changing DNA topology to allow the loading of proteins involved in maintaining sister chromatid cohesion in the vicinity of the centromeres. Has a specific role in chromosome segregation during meiosis II.</text>
</comment>
<dbReference type="PANTHER" id="PTHR11472:SF41">
    <property type="entry name" value="ATP-DEPENDENT DNA HELICASE DDX11-RELATED"/>
    <property type="match status" value="1"/>
</dbReference>
<organism evidence="21 22">
    <name type="scientific">Vairimorpha ceranae</name>
    <dbReference type="NCBI Taxonomy" id="40302"/>
    <lineage>
        <taxon>Eukaryota</taxon>
        <taxon>Fungi</taxon>
        <taxon>Fungi incertae sedis</taxon>
        <taxon>Microsporidia</taxon>
        <taxon>Nosematidae</taxon>
        <taxon>Vairimorpha</taxon>
    </lineage>
</organism>
<dbReference type="VEuPathDB" id="MicrosporidiaDB:NCER_101677"/>
<keyword evidence="8" id="KW-0347">Helicase</keyword>
<dbReference type="VEuPathDB" id="MicrosporidiaDB:G9O61_00g001570"/>
<dbReference type="AlphaFoldDB" id="A0A0F9WAW0"/>
<dbReference type="InterPro" id="IPR027417">
    <property type="entry name" value="P-loop_NTPase"/>
</dbReference>
<comment type="cofactor">
    <cofactor evidence="1">
        <name>[4Fe-4S] cluster</name>
        <dbReference type="ChEBI" id="CHEBI:49883"/>
    </cofactor>
</comment>
<dbReference type="VEuPathDB" id="MicrosporidiaDB:AAJ76_4900022511"/>
<dbReference type="PANTHER" id="PTHR11472">
    <property type="entry name" value="DNA REPAIR DEAD HELICASE RAD3/XP-D SUBFAMILY MEMBER"/>
    <property type="match status" value="1"/>
</dbReference>
<evidence type="ECO:0000256" key="8">
    <source>
        <dbReference type="ARBA" id="ARBA00022806"/>
    </source>
</evidence>
<dbReference type="GO" id="GO:0051536">
    <property type="term" value="F:iron-sulfur cluster binding"/>
    <property type="evidence" value="ECO:0007669"/>
    <property type="project" value="UniProtKB-KW"/>
</dbReference>
<evidence type="ECO:0000256" key="7">
    <source>
        <dbReference type="ARBA" id="ARBA00022801"/>
    </source>
</evidence>
<proteinExistence type="inferred from homology"/>
<keyword evidence="7" id="KW-0378">Hydrolase</keyword>
<evidence type="ECO:0000256" key="1">
    <source>
        <dbReference type="ARBA" id="ARBA00001966"/>
    </source>
</evidence>
<dbReference type="GO" id="GO:0005634">
    <property type="term" value="C:nucleus"/>
    <property type="evidence" value="ECO:0007669"/>
    <property type="project" value="TreeGrafter"/>
</dbReference>
<evidence type="ECO:0000256" key="17">
    <source>
        <dbReference type="ARBA" id="ARBA00045008"/>
    </source>
</evidence>
<dbReference type="GeneID" id="36320713"/>
<evidence type="ECO:0000256" key="13">
    <source>
        <dbReference type="ARBA" id="ARBA00023306"/>
    </source>
</evidence>
<dbReference type="Gene3D" id="3.40.50.300">
    <property type="entry name" value="P-loop containing nucleotide triphosphate hydrolases"/>
    <property type="match status" value="2"/>
</dbReference>
<evidence type="ECO:0000256" key="15">
    <source>
        <dbReference type="ARBA" id="ARBA00044969"/>
    </source>
</evidence>
<dbReference type="SUPFAM" id="SSF52540">
    <property type="entry name" value="P-loop containing nucleoside triphosphate hydrolases"/>
    <property type="match status" value="1"/>
</dbReference>
<feature type="domain" description="Helicase ATP-binding" evidence="20">
    <location>
        <begin position="1"/>
        <end position="278"/>
    </location>
</feature>
<evidence type="ECO:0000313" key="21">
    <source>
        <dbReference type="EMBL" id="KKO74726.1"/>
    </source>
</evidence>
<evidence type="ECO:0000256" key="16">
    <source>
        <dbReference type="ARBA" id="ARBA00044998"/>
    </source>
</evidence>
<evidence type="ECO:0000256" key="9">
    <source>
        <dbReference type="ARBA" id="ARBA00022840"/>
    </source>
</evidence>
<sequence>MKIPDLYDIQKKFITDCKKVIDNSSVGIFSSPTGTGKTLSLLLSVLEYITELEEDDVLLENLVENFSRTKIYFCSRTHSQLKQCLHEFKNLEVKTNSVILGSRKIYCINREIDNKEDINKVNQKCKDLIKQDNCKYYKQDMFVSGIYDIEQLVKEGRKHKACPYFFSKKYFKKCELVFLPYNLLFNEENRKNININLINSIVIVDEAHNIIDTVNNFNTITIHYEIIEKYFVAFNKYKKLLNLNSKSIKIVVNMLDILQKLVKYKNSISKIMEVNAFLYDSNLLKYNMLDIEENLKQYNICAKIEAYGKNLQNKIFDIIKFLSLLVNSDKNCKIEVADKYLKIFPIDAKLYFEPFFDCQSIVFAGGTMEPIQPLQDIFNAKNVEYFSYDSIIKNFRGFIICEFDHKRFELTEKTRDVEKIQMEIILIIKKIACTVKKGGVVVFLPSKYYLEFLRKLLKDSENYFFENFDTFEDYTKATKTNKCVLFAVMGGKLSEGVNFNDDLCRVLVIFGVPFPNISVEIAEKIKYFGENFYLQMAMKKVNQTIGRALRHVNDYASIFLIDARYNKYKKDLSLWFRQKVKDINFETALNETGKFLDEHY</sequence>
<dbReference type="InterPro" id="IPR045028">
    <property type="entry name" value="DinG/Rad3-like"/>
</dbReference>
<evidence type="ECO:0000256" key="18">
    <source>
        <dbReference type="ARBA" id="ARBA00045702"/>
    </source>
</evidence>
<keyword evidence="9" id="KW-0067">ATP-binding</keyword>
<dbReference type="InterPro" id="IPR006555">
    <property type="entry name" value="ATP-dep_Helicase_C"/>
</dbReference>
<evidence type="ECO:0000256" key="19">
    <source>
        <dbReference type="ARBA" id="ARBA00048954"/>
    </source>
</evidence>
<dbReference type="GO" id="GO:0046872">
    <property type="term" value="F:metal ion binding"/>
    <property type="evidence" value="ECO:0007669"/>
    <property type="project" value="UniProtKB-KW"/>
</dbReference>
<comment type="caution">
    <text evidence="21">The sequence shown here is derived from an EMBL/GenBank/DDBJ whole genome shotgun (WGS) entry which is preliminary data.</text>
</comment>
<dbReference type="InterPro" id="IPR010614">
    <property type="entry name" value="RAD3-like_helicase_DEAD"/>
</dbReference>
<dbReference type="EC" id="5.6.2.3" evidence="15"/>
<keyword evidence="13" id="KW-0131">Cell cycle</keyword>
<evidence type="ECO:0000256" key="6">
    <source>
        <dbReference type="ARBA" id="ARBA00022741"/>
    </source>
</evidence>
<evidence type="ECO:0000256" key="11">
    <source>
        <dbReference type="ARBA" id="ARBA00023014"/>
    </source>
</evidence>
<evidence type="ECO:0000256" key="12">
    <source>
        <dbReference type="ARBA" id="ARBA00023235"/>
    </source>
</evidence>
<dbReference type="SMART" id="SM00491">
    <property type="entry name" value="HELICc2"/>
    <property type="match status" value="1"/>
</dbReference>
<dbReference type="GO" id="GO:0005524">
    <property type="term" value="F:ATP binding"/>
    <property type="evidence" value="ECO:0007669"/>
    <property type="project" value="UniProtKB-KW"/>
</dbReference>
<keyword evidence="10" id="KW-0408">Iron</keyword>
<evidence type="ECO:0000256" key="3">
    <source>
        <dbReference type="ARBA" id="ARBA00016387"/>
    </source>
</evidence>
<dbReference type="SMART" id="SM00488">
    <property type="entry name" value="DEXDc2"/>
    <property type="match status" value="1"/>
</dbReference>
<evidence type="ECO:0000256" key="4">
    <source>
        <dbReference type="ARBA" id="ARBA00017386"/>
    </source>
</evidence>
<gene>
    <name evidence="21" type="ORF">AAJ76_4900022511</name>
</gene>
<dbReference type="PROSITE" id="PS00690">
    <property type="entry name" value="DEAH_ATP_HELICASE"/>
    <property type="match status" value="1"/>
</dbReference>
<keyword evidence="5" id="KW-0479">Metal-binding</keyword>